<evidence type="ECO:0000256" key="1">
    <source>
        <dbReference type="SAM" id="SignalP"/>
    </source>
</evidence>
<feature type="chain" id="PRO_5046639235" evidence="1">
    <location>
        <begin position="21"/>
        <end position="144"/>
    </location>
</feature>
<gene>
    <name evidence="2" type="ORF">FHS31_000107</name>
</gene>
<sequence length="144" mass="16755">MIKLLSFVVAAATLAGIAPAQTPPAAKPYQVEWVYRVKYGYQDEFWRLFQKYQIGALDEEKRRGYVQSYSVFKPGLHTSEESRWDYRIVITYNGQDGASHEGEVTRALFPDTAALKRDENRRWELTTNHWDLPIHEIDPHQIAQ</sequence>
<dbReference type="RefSeq" id="WP_167071019.1">
    <property type="nucleotide sequence ID" value="NZ_JAAOZC010000001.1"/>
</dbReference>
<accession>A0ABX0TQV4</accession>
<dbReference type="EMBL" id="JAAOZC010000001">
    <property type="protein sequence ID" value="NIJ06525.1"/>
    <property type="molecule type" value="Genomic_DNA"/>
</dbReference>
<keyword evidence="1" id="KW-0732">Signal</keyword>
<organism evidence="2 3">
    <name type="scientific">Sphingomonas vulcanisoli</name>
    <dbReference type="NCBI Taxonomy" id="1658060"/>
    <lineage>
        <taxon>Bacteria</taxon>
        <taxon>Pseudomonadati</taxon>
        <taxon>Pseudomonadota</taxon>
        <taxon>Alphaproteobacteria</taxon>
        <taxon>Sphingomonadales</taxon>
        <taxon>Sphingomonadaceae</taxon>
        <taxon>Sphingomonas</taxon>
    </lineage>
</organism>
<keyword evidence="3" id="KW-1185">Reference proteome</keyword>
<name>A0ABX0TQV4_9SPHN</name>
<protein>
    <submittedName>
        <fullName evidence="2">Uncharacterized protein</fullName>
    </submittedName>
</protein>
<evidence type="ECO:0000313" key="2">
    <source>
        <dbReference type="EMBL" id="NIJ06525.1"/>
    </source>
</evidence>
<reference evidence="2 3" key="1">
    <citation type="submission" date="2020-03" db="EMBL/GenBank/DDBJ databases">
        <title>Genomic Encyclopedia of Type Strains, Phase III (KMG-III): the genomes of soil and plant-associated and newly described type strains.</title>
        <authorList>
            <person name="Whitman W."/>
        </authorList>
    </citation>
    <scope>NUCLEOTIDE SEQUENCE [LARGE SCALE GENOMIC DNA]</scope>
    <source>
        <strain evidence="2 3">CECT 8804</strain>
    </source>
</reference>
<feature type="signal peptide" evidence="1">
    <location>
        <begin position="1"/>
        <end position="20"/>
    </location>
</feature>
<comment type="caution">
    <text evidence="2">The sequence shown here is derived from an EMBL/GenBank/DDBJ whole genome shotgun (WGS) entry which is preliminary data.</text>
</comment>
<proteinExistence type="predicted"/>
<dbReference type="Proteomes" id="UP000727456">
    <property type="component" value="Unassembled WGS sequence"/>
</dbReference>
<evidence type="ECO:0000313" key="3">
    <source>
        <dbReference type="Proteomes" id="UP000727456"/>
    </source>
</evidence>